<accession>A0A2Z4FJ51</accession>
<organism evidence="1 2">
    <name type="scientific">Bradymonas sediminis</name>
    <dbReference type="NCBI Taxonomy" id="1548548"/>
    <lineage>
        <taxon>Bacteria</taxon>
        <taxon>Deltaproteobacteria</taxon>
        <taxon>Bradymonadales</taxon>
        <taxon>Bradymonadaceae</taxon>
        <taxon>Bradymonas</taxon>
    </lineage>
</organism>
<dbReference type="OrthoDB" id="5523045at2"/>
<dbReference type="RefSeq" id="WP_111332896.1">
    <property type="nucleotide sequence ID" value="NZ_CP030032.1"/>
</dbReference>
<dbReference type="KEGG" id="bsed:DN745_05680"/>
<protein>
    <submittedName>
        <fullName evidence="1">Uncharacterized protein</fullName>
    </submittedName>
</protein>
<dbReference type="AlphaFoldDB" id="A0A2Z4FJ51"/>
<evidence type="ECO:0000313" key="2">
    <source>
        <dbReference type="Proteomes" id="UP000249799"/>
    </source>
</evidence>
<dbReference type="EMBL" id="CP030032">
    <property type="protein sequence ID" value="AWV88855.1"/>
    <property type="molecule type" value="Genomic_DNA"/>
</dbReference>
<keyword evidence="2" id="KW-1185">Reference proteome</keyword>
<dbReference type="Proteomes" id="UP000249799">
    <property type="component" value="Chromosome"/>
</dbReference>
<reference evidence="1 2" key="1">
    <citation type="submission" date="2018-06" db="EMBL/GenBank/DDBJ databases">
        <title>Lujinxingia sediminis gen. nov. sp. nov., a new facultative anaerobic member of the class Deltaproteobacteria, and proposal of Lujinxingaceae fam. nov.</title>
        <authorList>
            <person name="Guo L.-Y."/>
            <person name="Li C.-M."/>
            <person name="Wang S."/>
            <person name="Du Z.-J."/>
        </authorList>
    </citation>
    <scope>NUCLEOTIDE SEQUENCE [LARGE SCALE GENOMIC DNA]</scope>
    <source>
        <strain evidence="1 2">FA350</strain>
    </source>
</reference>
<gene>
    <name evidence="1" type="ORF">DN745_05680</name>
</gene>
<sequence length="336" mass="36872">MFSPQRPLVFIACALFFSALPTSAQASPWTLPEKYLLITLDSNFQNADQEFLPDGTLQSFPLQGEFSAFTFTPGARYGISDDFEVAFDFNIKQVSYQSDPIVLGLPDDPTDLSQVNASIFDFSHSETGLGDGRIFGRYNLYRSLLMVTSQTSLSFPIGYSTPRGTFSEDTPNPAGIQDDVTLGDGQTDLAQAFLFGVYIPPTNSFARLDIGYAHRFGPPGDQGFASLSFGQYIGSSVLVFAGARGAYTIFDGESIGQSFITRTPDKPSNEFLVSDVEAIDITQDKDYVSVEGGVILKVQDVEMRLSYDQVVWGANIPQIKSYSLGVIYAMDFRDEE</sequence>
<evidence type="ECO:0000313" key="1">
    <source>
        <dbReference type="EMBL" id="AWV88855.1"/>
    </source>
</evidence>
<name>A0A2Z4FJ51_9DELT</name>
<proteinExistence type="predicted"/>